<evidence type="ECO:0000256" key="4">
    <source>
        <dbReference type="ARBA" id="ARBA00009183"/>
    </source>
</evidence>
<proteinExistence type="inferred from homology"/>
<evidence type="ECO:0000256" key="22">
    <source>
        <dbReference type="ARBA" id="ARBA00047574"/>
    </source>
</evidence>
<evidence type="ECO:0000256" key="19">
    <source>
        <dbReference type="ARBA" id="ARBA00045957"/>
    </source>
</evidence>
<evidence type="ECO:0000256" key="32">
    <source>
        <dbReference type="ARBA" id="ARBA00049475"/>
    </source>
</evidence>
<evidence type="ECO:0000256" key="9">
    <source>
        <dbReference type="ARBA" id="ARBA00022824"/>
    </source>
</evidence>
<comment type="catalytic activity">
    <reaction evidence="25">
        <text>hexan-3-one + NADPH + O2 + H(+) = ethyl butanoate + NADP(+) + H2O</text>
        <dbReference type="Rhea" id="RHEA:54844"/>
        <dbReference type="ChEBI" id="CHEBI:15377"/>
        <dbReference type="ChEBI" id="CHEBI:15378"/>
        <dbReference type="ChEBI" id="CHEBI:15379"/>
        <dbReference type="ChEBI" id="CHEBI:57783"/>
        <dbReference type="ChEBI" id="CHEBI:58349"/>
        <dbReference type="ChEBI" id="CHEBI:88764"/>
        <dbReference type="ChEBI" id="CHEBI:89891"/>
    </reaction>
    <physiologicalReaction direction="left-to-right" evidence="25">
        <dbReference type="Rhea" id="RHEA:54845"/>
    </physiologicalReaction>
</comment>
<evidence type="ECO:0000256" key="21">
    <source>
        <dbReference type="ARBA" id="ARBA00047426"/>
    </source>
</evidence>
<dbReference type="GO" id="GO:0050660">
    <property type="term" value="F:flavin adenine dinucleotide binding"/>
    <property type="evidence" value="ECO:0007669"/>
    <property type="project" value="InterPro"/>
</dbReference>
<keyword evidence="16" id="KW-0443">Lipid metabolism</keyword>
<dbReference type="GO" id="GO:0016174">
    <property type="term" value="F:NAD(P)H oxidase H2O2-forming activity"/>
    <property type="evidence" value="ECO:0007669"/>
    <property type="project" value="UniProtKB-EC"/>
</dbReference>
<keyword evidence="11" id="KW-0492">Microsome</keyword>
<dbReference type="InterPro" id="IPR050346">
    <property type="entry name" value="FMO-like"/>
</dbReference>
<dbReference type="Proteomes" id="UP001497382">
    <property type="component" value="Unassembled WGS sequence"/>
</dbReference>
<evidence type="ECO:0000256" key="12">
    <source>
        <dbReference type="ARBA" id="ARBA00022857"/>
    </source>
</evidence>
<evidence type="ECO:0000256" key="18">
    <source>
        <dbReference type="ARBA" id="ARBA00045722"/>
    </source>
</evidence>
<dbReference type="InterPro" id="IPR036188">
    <property type="entry name" value="FAD/NAD-bd_sf"/>
</dbReference>
<dbReference type="FunFam" id="3.50.50.60:FF:000159">
    <property type="entry name" value="Dimethylaniline monooxygenase [N-oxide-forming]"/>
    <property type="match status" value="1"/>
</dbReference>
<comment type="cofactor">
    <cofactor evidence="1 33 34">
        <name>FAD</name>
        <dbReference type="ChEBI" id="CHEBI:57692"/>
    </cofactor>
</comment>
<dbReference type="SUPFAM" id="SSF51905">
    <property type="entry name" value="FAD/NAD(P)-binding domain"/>
    <property type="match status" value="2"/>
</dbReference>
<evidence type="ECO:0000256" key="13">
    <source>
        <dbReference type="ARBA" id="ARBA00022989"/>
    </source>
</evidence>
<comment type="catalytic activity">
    <reaction evidence="28">
        <text>octan-3-one + NADPH + O2 + H(+) = ethyl hexanoate + NADP(+) + H2O</text>
        <dbReference type="Rhea" id="RHEA:54856"/>
        <dbReference type="ChEBI" id="CHEBI:15377"/>
        <dbReference type="ChEBI" id="CHEBI:15378"/>
        <dbReference type="ChEBI" id="CHEBI:15379"/>
        <dbReference type="ChEBI" id="CHEBI:57783"/>
        <dbReference type="ChEBI" id="CHEBI:58349"/>
        <dbReference type="ChEBI" id="CHEBI:80946"/>
        <dbReference type="ChEBI" id="CHEBI:86055"/>
    </reaction>
    <physiologicalReaction direction="left-to-right" evidence="28">
        <dbReference type="Rhea" id="RHEA:54857"/>
    </physiologicalReaction>
</comment>
<evidence type="ECO:0000256" key="20">
    <source>
        <dbReference type="ARBA" id="ARBA00047338"/>
    </source>
</evidence>
<dbReference type="Pfam" id="PF00743">
    <property type="entry name" value="FMO-like"/>
    <property type="match status" value="1"/>
</dbReference>
<gene>
    <name evidence="35" type="ORF">LARSCL_LOCUS17207</name>
</gene>
<evidence type="ECO:0000256" key="11">
    <source>
        <dbReference type="ARBA" id="ARBA00022848"/>
    </source>
</evidence>
<dbReference type="PANTHER" id="PTHR23023">
    <property type="entry name" value="DIMETHYLANILINE MONOOXYGENASE"/>
    <property type="match status" value="1"/>
</dbReference>
<evidence type="ECO:0000256" key="6">
    <source>
        <dbReference type="ARBA" id="ARBA00022553"/>
    </source>
</evidence>
<dbReference type="PRINTS" id="PR01125">
    <property type="entry name" value="FMOXYGENASE5"/>
</dbReference>
<keyword evidence="36" id="KW-1185">Reference proteome</keyword>
<keyword evidence="8" id="KW-0812">Transmembrane</keyword>
<keyword evidence="12 33" id="KW-0521">NADP</keyword>
<dbReference type="InterPro" id="IPR020946">
    <property type="entry name" value="Flavin_mOase-like"/>
</dbReference>
<comment type="catalytic activity">
    <reaction evidence="31">
        <text>N,N-dimethylaniline + NADPH + O2 + H(+) = N,N-dimethylaniline N-oxide + NADP(+) + H2O</text>
        <dbReference type="Rhea" id="RHEA:24468"/>
        <dbReference type="ChEBI" id="CHEBI:15377"/>
        <dbReference type="ChEBI" id="CHEBI:15378"/>
        <dbReference type="ChEBI" id="CHEBI:15379"/>
        <dbReference type="ChEBI" id="CHEBI:16269"/>
        <dbReference type="ChEBI" id="CHEBI:17735"/>
        <dbReference type="ChEBI" id="CHEBI:57783"/>
        <dbReference type="ChEBI" id="CHEBI:58349"/>
        <dbReference type="EC" id="1.14.13.8"/>
    </reaction>
    <physiologicalReaction direction="left-to-right" evidence="31">
        <dbReference type="Rhea" id="RHEA:24469"/>
    </physiologicalReaction>
</comment>
<evidence type="ECO:0000256" key="33">
    <source>
        <dbReference type="PIRNR" id="PIRNR000332"/>
    </source>
</evidence>
<evidence type="ECO:0000256" key="26">
    <source>
        <dbReference type="ARBA" id="ARBA00048041"/>
    </source>
</evidence>
<evidence type="ECO:0000256" key="24">
    <source>
        <dbReference type="ARBA" id="ARBA00047864"/>
    </source>
</evidence>
<dbReference type="EC" id="1.-.-.-" evidence="34"/>
<dbReference type="Gene3D" id="3.50.50.60">
    <property type="entry name" value="FAD/NAD(P)-binding domain"/>
    <property type="match status" value="2"/>
</dbReference>
<dbReference type="GO" id="GO:0050661">
    <property type="term" value="F:NADP binding"/>
    <property type="evidence" value="ECO:0007669"/>
    <property type="project" value="InterPro"/>
</dbReference>
<evidence type="ECO:0000256" key="34">
    <source>
        <dbReference type="RuleBase" id="RU361177"/>
    </source>
</evidence>
<keyword evidence="7 33" id="KW-0285">Flavoprotein</keyword>
<dbReference type="EMBL" id="CAXIEN010000290">
    <property type="protein sequence ID" value="CAL1291651.1"/>
    <property type="molecule type" value="Genomic_DNA"/>
</dbReference>
<keyword evidence="10 33" id="KW-0274">FAD</keyword>
<dbReference type="GO" id="GO:0005789">
    <property type="term" value="C:endoplasmic reticulum membrane"/>
    <property type="evidence" value="ECO:0007669"/>
    <property type="project" value="UniProtKB-SubCell"/>
</dbReference>
<comment type="catalytic activity">
    <reaction evidence="32">
        <text>octan-3-one + NADPH + O2 + H(+) = pentyl propanoate + NADP(+) + H2O</text>
        <dbReference type="Rhea" id="RHEA:54840"/>
        <dbReference type="ChEBI" id="CHEBI:15377"/>
        <dbReference type="ChEBI" id="CHEBI:15378"/>
        <dbReference type="ChEBI" id="CHEBI:15379"/>
        <dbReference type="ChEBI" id="CHEBI:57783"/>
        <dbReference type="ChEBI" id="CHEBI:58349"/>
        <dbReference type="ChEBI" id="CHEBI:80946"/>
        <dbReference type="ChEBI" id="CHEBI:87373"/>
    </reaction>
    <physiologicalReaction direction="left-to-right" evidence="32">
        <dbReference type="Rhea" id="RHEA:54841"/>
    </physiologicalReaction>
</comment>
<comment type="similarity">
    <text evidence="4 33 34">Belongs to the FMO family.</text>
</comment>
<evidence type="ECO:0000256" key="5">
    <source>
        <dbReference type="ARBA" id="ARBA00022481"/>
    </source>
</evidence>
<evidence type="ECO:0000256" key="23">
    <source>
        <dbReference type="ARBA" id="ARBA00047855"/>
    </source>
</evidence>
<name>A0AAV2B722_9ARAC</name>
<dbReference type="PRINTS" id="PR00370">
    <property type="entry name" value="FMOXYGENASE"/>
</dbReference>
<evidence type="ECO:0000256" key="30">
    <source>
        <dbReference type="ARBA" id="ARBA00048990"/>
    </source>
</evidence>
<accession>A0AAV2B722</accession>
<dbReference type="PIRSF" id="PIRSF000332">
    <property type="entry name" value="FMO"/>
    <property type="match status" value="1"/>
</dbReference>
<evidence type="ECO:0000256" key="3">
    <source>
        <dbReference type="ARBA" id="ARBA00004524"/>
    </source>
</evidence>
<comment type="catalytic activity">
    <reaction evidence="30">
        <text>heptan-4-one + NADPH + O2 + H(+) = propyl butanoate + NADP(+) + H2O</text>
        <dbReference type="Rhea" id="RHEA:54852"/>
        <dbReference type="ChEBI" id="CHEBI:15377"/>
        <dbReference type="ChEBI" id="CHEBI:15378"/>
        <dbReference type="ChEBI" id="CHEBI:15379"/>
        <dbReference type="ChEBI" id="CHEBI:57783"/>
        <dbReference type="ChEBI" id="CHEBI:58349"/>
        <dbReference type="ChEBI" id="CHEBI:89484"/>
        <dbReference type="ChEBI" id="CHEBI:89719"/>
    </reaction>
    <physiologicalReaction direction="left-to-right" evidence="30">
        <dbReference type="Rhea" id="RHEA:54853"/>
    </physiologicalReaction>
</comment>
<evidence type="ECO:0000256" key="2">
    <source>
        <dbReference type="ARBA" id="ARBA00004389"/>
    </source>
</evidence>
<dbReference type="GO" id="GO:0004499">
    <property type="term" value="F:N,N-dimethylaniline monooxygenase activity"/>
    <property type="evidence" value="ECO:0007669"/>
    <property type="project" value="UniProtKB-UniRule"/>
</dbReference>
<reference evidence="35 36" key="1">
    <citation type="submission" date="2024-04" db="EMBL/GenBank/DDBJ databases">
        <authorList>
            <person name="Rising A."/>
            <person name="Reimegard J."/>
            <person name="Sonavane S."/>
            <person name="Akerstrom W."/>
            <person name="Nylinder S."/>
            <person name="Hedman E."/>
            <person name="Kallberg Y."/>
        </authorList>
    </citation>
    <scope>NUCLEOTIDE SEQUENCE [LARGE SCALE GENOMIC DNA]</scope>
</reference>
<evidence type="ECO:0000256" key="28">
    <source>
        <dbReference type="ARBA" id="ARBA00048459"/>
    </source>
</evidence>
<organism evidence="35 36">
    <name type="scientific">Larinioides sclopetarius</name>
    <dbReference type="NCBI Taxonomy" id="280406"/>
    <lineage>
        <taxon>Eukaryota</taxon>
        <taxon>Metazoa</taxon>
        <taxon>Ecdysozoa</taxon>
        <taxon>Arthropoda</taxon>
        <taxon>Chelicerata</taxon>
        <taxon>Arachnida</taxon>
        <taxon>Araneae</taxon>
        <taxon>Araneomorphae</taxon>
        <taxon>Entelegynae</taxon>
        <taxon>Araneoidea</taxon>
        <taxon>Araneidae</taxon>
        <taxon>Larinioides</taxon>
    </lineage>
</organism>
<keyword evidence="14 33" id="KW-0560">Oxidoreductase</keyword>
<dbReference type="GO" id="GO:0034899">
    <property type="term" value="F:trimethylamine monooxygenase activity"/>
    <property type="evidence" value="ECO:0007669"/>
    <property type="project" value="UniProtKB-EC"/>
</dbReference>
<protein>
    <recommendedName>
        <fullName evidence="34">Flavin-containing monooxygenase</fullName>
        <ecNumber evidence="34">1.-.-.-</ecNumber>
    </recommendedName>
</protein>
<comment type="catalytic activity">
    <reaction evidence="27">
        <text>trimethylamine + NADPH + O2 = trimethylamine N-oxide + NADP(+) + H2O</text>
        <dbReference type="Rhea" id="RHEA:31979"/>
        <dbReference type="ChEBI" id="CHEBI:15377"/>
        <dbReference type="ChEBI" id="CHEBI:15379"/>
        <dbReference type="ChEBI" id="CHEBI:15724"/>
        <dbReference type="ChEBI" id="CHEBI:57783"/>
        <dbReference type="ChEBI" id="CHEBI:58349"/>
        <dbReference type="ChEBI" id="CHEBI:58389"/>
        <dbReference type="EC" id="1.14.13.148"/>
    </reaction>
    <physiologicalReaction direction="left-to-right" evidence="27">
        <dbReference type="Rhea" id="RHEA:31980"/>
    </physiologicalReaction>
</comment>
<keyword evidence="5" id="KW-0488">Methylation</keyword>
<dbReference type="GO" id="GO:0006629">
    <property type="term" value="P:lipid metabolic process"/>
    <property type="evidence" value="ECO:0007669"/>
    <property type="project" value="UniProtKB-KW"/>
</dbReference>
<evidence type="ECO:0000256" key="7">
    <source>
        <dbReference type="ARBA" id="ARBA00022630"/>
    </source>
</evidence>
<evidence type="ECO:0000256" key="29">
    <source>
        <dbReference type="ARBA" id="ARBA00048989"/>
    </source>
</evidence>
<comment type="catalytic activity">
    <reaction evidence="20">
        <text>hypotaurine + NADH + O2 + H(+) = taurine + NAD(+) + H2O</text>
        <dbReference type="Rhea" id="RHEA:74111"/>
        <dbReference type="ChEBI" id="CHEBI:15377"/>
        <dbReference type="ChEBI" id="CHEBI:15378"/>
        <dbReference type="ChEBI" id="CHEBI:15379"/>
        <dbReference type="ChEBI" id="CHEBI:57540"/>
        <dbReference type="ChEBI" id="CHEBI:57853"/>
        <dbReference type="ChEBI" id="CHEBI:57945"/>
        <dbReference type="ChEBI" id="CHEBI:507393"/>
        <dbReference type="EC" id="1.14.13.8"/>
    </reaction>
    <physiologicalReaction direction="left-to-right" evidence="20">
        <dbReference type="Rhea" id="RHEA:74112"/>
    </physiologicalReaction>
</comment>
<dbReference type="InterPro" id="IPR002257">
    <property type="entry name" value="Flavin_mOase_5"/>
</dbReference>
<evidence type="ECO:0000256" key="10">
    <source>
        <dbReference type="ARBA" id="ARBA00022827"/>
    </source>
</evidence>
<keyword evidence="15 33" id="KW-0503">Monooxygenase</keyword>
<comment type="catalytic activity">
    <reaction evidence="21">
        <text>hexan-3-one + NADPH + O2 + H(+) = propyl propanoate + NADP(+) + H2O</text>
        <dbReference type="Rhea" id="RHEA:54848"/>
        <dbReference type="ChEBI" id="CHEBI:15377"/>
        <dbReference type="ChEBI" id="CHEBI:15378"/>
        <dbReference type="ChEBI" id="CHEBI:15379"/>
        <dbReference type="ChEBI" id="CHEBI:57783"/>
        <dbReference type="ChEBI" id="CHEBI:58349"/>
        <dbReference type="ChEBI" id="CHEBI:89828"/>
        <dbReference type="ChEBI" id="CHEBI:89891"/>
    </reaction>
    <physiologicalReaction direction="left-to-right" evidence="21">
        <dbReference type="Rhea" id="RHEA:54849"/>
    </physiologicalReaction>
</comment>
<evidence type="ECO:0000256" key="17">
    <source>
        <dbReference type="ARBA" id="ARBA00023136"/>
    </source>
</evidence>
<comment type="catalytic activity">
    <reaction evidence="22">
        <text>heptan-2-one + NADPH + O2 + H(+) = pentyl acetate + NADP(+) + H2O</text>
        <dbReference type="Rhea" id="RHEA:54836"/>
        <dbReference type="ChEBI" id="CHEBI:5672"/>
        <dbReference type="ChEBI" id="CHEBI:15377"/>
        <dbReference type="ChEBI" id="CHEBI:15378"/>
        <dbReference type="ChEBI" id="CHEBI:15379"/>
        <dbReference type="ChEBI" id="CHEBI:57783"/>
        <dbReference type="ChEBI" id="CHEBI:58349"/>
        <dbReference type="ChEBI" id="CHEBI:87362"/>
    </reaction>
    <physiologicalReaction direction="left-to-right" evidence="22">
        <dbReference type="Rhea" id="RHEA:54837"/>
    </physiologicalReaction>
</comment>
<keyword evidence="9 33" id="KW-0256">Endoplasmic reticulum</keyword>
<keyword evidence="17 33" id="KW-0472">Membrane</keyword>
<evidence type="ECO:0000256" key="8">
    <source>
        <dbReference type="ARBA" id="ARBA00022692"/>
    </source>
</evidence>
<evidence type="ECO:0000313" key="35">
    <source>
        <dbReference type="EMBL" id="CAL1291651.1"/>
    </source>
</evidence>
<evidence type="ECO:0000256" key="31">
    <source>
        <dbReference type="ARBA" id="ARBA00049443"/>
    </source>
</evidence>
<evidence type="ECO:0000256" key="25">
    <source>
        <dbReference type="ARBA" id="ARBA00047977"/>
    </source>
</evidence>
<evidence type="ECO:0000256" key="15">
    <source>
        <dbReference type="ARBA" id="ARBA00023033"/>
    </source>
</evidence>
<sequence length="512" mass="58693">MDTEEKMKICVIGGGSSGLAAIKCCLEEDLDVVCYEKSDYFGGLWKYHSDDADGKPSVMKSTVINTSKEMSAFSDFPPPEKFANFMHNSSMMEYFRLYAERFDLLKYIRYKHEVVHIEMAEDYERTGRWIVTVKNLNDNIEVSNIFDGVMVCVGHHVYPYIPKFEGLDVFGGTVTHTHSLKTAEGFEDKTVLVIGIGNSAVDAAVEISKVSKKLYLSTRRGSWIFPRLGPNGTPYDIILQKRIFETVRYYDPIHISETVLQFFLNFKFNHDRFGLRPPHRVLSAHFTINDALPNHILSGIVTVKQNVQKFTENGVIFENEDEATEIDAVVLATGYDIKFPFLPDGILQISETNVNLYKLVFPYQLQHPSLAFIGLTQPLGAMFPISEAQSRWFSQLMKRNVKLPPPADMKKEIQRRMDAKNKQFVPSLRHTVEVIWIPYMDEVCSEFGAKPNFWKMAFNDPRLFISCMFGPCTPYQYRLQGPHPWEGARNAILSTWERVEKAFKTFKRGQAT</sequence>
<comment type="caution">
    <text evidence="35">The sequence shown here is derived from an EMBL/GenBank/DDBJ whole genome shotgun (WGS) entry which is preliminary data.</text>
</comment>
<evidence type="ECO:0000256" key="27">
    <source>
        <dbReference type="ARBA" id="ARBA00048088"/>
    </source>
</evidence>
<keyword evidence="6" id="KW-0597">Phosphoprotein</keyword>
<comment type="subcellular location">
    <subcellularLocation>
        <location evidence="2">Endoplasmic reticulum membrane</location>
        <topology evidence="2">Single-pass membrane protein</topology>
    </subcellularLocation>
    <subcellularLocation>
        <location evidence="3">Microsome membrane</location>
    </subcellularLocation>
</comment>
<evidence type="ECO:0000256" key="14">
    <source>
        <dbReference type="ARBA" id="ARBA00023002"/>
    </source>
</evidence>
<comment type="catalytic activity">
    <reaction evidence="24">
        <text>NADPH + O2 + H(+) = H2O2 + NADP(+)</text>
        <dbReference type="Rhea" id="RHEA:11260"/>
        <dbReference type="ChEBI" id="CHEBI:15378"/>
        <dbReference type="ChEBI" id="CHEBI:15379"/>
        <dbReference type="ChEBI" id="CHEBI:16240"/>
        <dbReference type="ChEBI" id="CHEBI:57783"/>
        <dbReference type="ChEBI" id="CHEBI:58349"/>
        <dbReference type="EC" id="1.6.3.1"/>
    </reaction>
    <physiologicalReaction direction="left-to-right" evidence="24">
        <dbReference type="Rhea" id="RHEA:11261"/>
    </physiologicalReaction>
</comment>
<keyword evidence="13" id="KW-1133">Transmembrane helix</keyword>
<comment type="catalytic activity">
    <reaction evidence="29">
        <text>(2E)-geranial + NADPH + O2 + H(+) = (1E)-2,6-dimethylhepta-1,5-dien-1-yl formate + NADP(+) + H2O</text>
        <dbReference type="Rhea" id="RHEA:54860"/>
        <dbReference type="ChEBI" id="CHEBI:15377"/>
        <dbReference type="ChEBI" id="CHEBI:15378"/>
        <dbReference type="ChEBI" id="CHEBI:15379"/>
        <dbReference type="ChEBI" id="CHEBI:16980"/>
        <dbReference type="ChEBI" id="CHEBI:57783"/>
        <dbReference type="ChEBI" id="CHEBI:58349"/>
        <dbReference type="ChEBI" id="CHEBI:138375"/>
    </reaction>
    <physiologicalReaction direction="left-to-right" evidence="29">
        <dbReference type="Rhea" id="RHEA:54861"/>
    </physiologicalReaction>
</comment>
<dbReference type="AlphaFoldDB" id="A0AAV2B722"/>
<evidence type="ECO:0000313" key="36">
    <source>
        <dbReference type="Proteomes" id="UP001497382"/>
    </source>
</evidence>
<evidence type="ECO:0000256" key="1">
    <source>
        <dbReference type="ARBA" id="ARBA00001974"/>
    </source>
</evidence>
<evidence type="ECO:0000256" key="16">
    <source>
        <dbReference type="ARBA" id="ARBA00023098"/>
    </source>
</evidence>
<comment type="function">
    <text evidence="18">Acts as a Baeyer-Villiger monooxygenase on a broad range of substrates. Catalyzes the insertion of an oxygen atom into a carbon-carbon bond adjacent to a carbonyl, which converts ketones to esters. Active on diverse carbonyl compounds, whereas soft nucleophiles are mostly non- or poorly reactive. In contrast with other forms of FMO it is non- or poorly active on 'classical' substrates such as drugs, pesticides, and dietary components containing soft nucleophilic heteroatoms. Able to oxidize drug molecules bearing a carbonyl group on an aliphatic chain, such as nabumetone and pentoxifylline. Also, in the absence of substrates, shows slow but yet significant NADPH oxidase activity. Acts as a positive modulator of cholesterol biosynthesis as well as glucose homeostasis, promoting metabolic aging via pleiotropic effects.</text>
</comment>
<comment type="catalytic activity">
    <reaction evidence="23">
        <text>sulcatone + NADPH + O2 + H(+) = 4-methylpent-3-en-1-yl acetate + NADP(+) + H2O</text>
        <dbReference type="Rhea" id="RHEA:54864"/>
        <dbReference type="ChEBI" id="CHEBI:15377"/>
        <dbReference type="ChEBI" id="CHEBI:15378"/>
        <dbReference type="ChEBI" id="CHEBI:15379"/>
        <dbReference type="ChEBI" id="CHEBI:16310"/>
        <dbReference type="ChEBI" id="CHEBI:57783"/>
        <dbReference type="ChEBI" id="CHEBI:58349"/>
        <dbReference type="ChEBI" id="CHEBI:138373"/>
    </reaction>
    <physiologicalReaction direction="left-to-right" evidence="23">
        <dbReference type="Rhea" id="RHEA:54865"/>
    </physiologicalReaction>
</comment>
<dbReference type="InterPro" id="IPR000960">
    <property type="entry name" value="Flavin_mOase"/>
</dbReference>
<comment type="function">
    <text evidence="19">Broad spectrum monooxygenase that catalyzes the oxygenation of a wide variety of nitrogen- and sulfur-containing compounds including xenobiotics. Catalyzes the S-oxygenation of hypotaurine to produce taurine, an organic osmolyte involved in cell volume regulation as well as a variety of cytoprotective and developmental processes. In vitro, catalyzes the N-oxygenation of trimethylamine (TMA) to produce trimethylamine N-oxide (TMAO) and could therefore participate to the detoxification of this compound that is generated by the action of gut microbiota from dietary precursors such as choline, choline containing compounds, betaine or L-carnitine.</text>
</comment>
<comment type="catalytic activity">
    <reaction evidence="26">
        <text>hypotaurine + NADPH + O2 + H(+) = taurine + NADP(+) + H2O</text>
        <dbReference type="Rhea" id="RHEA:69819"/>
        <dbReference type="ChEBI" id="CHEBI:15377"/>
        <dbReference type="ChEBI" id="CHEBI:15378"/>
        <dbReference type="ChEBI" id="CHEBI:15379"/>
        <dbReference type="ChEBI" id="CHEBI:57783"/>
        <dbReference type="ChEBI" id="CHEBI:57853"/>
        <dbReference type="ChEBI" id="CHEBI:58349"/>
        <dbReference type="ChEBI" id="CHEBI:507393"/>
        <dbReference type="EC" id="1.14.13.8"/>
    </reaction>
    <physiologicalReaction direction="left-to-right" evidence="26">
        <dbReference type="Rhea" id="RHEA:69820"/>
    </physiologicalReaction>
</comment>